<keyword evidence="1" id="KW-0695">RNA-directed DNA polymerase</keyword>
<gene>
    <name evidence="1" type="ORF">Tci_880266</name>
</gene>
<sequence>GDILLLEEFLNDDPSSPPLPPQELKIVEPTNENFSIDEPPVVELKDLPPHLEYAFLEGNDKLPVIIVKGLKDEEKTALINTGRALIDIYKGELTLRVGKESITFNLDQTSRYSDNYDAMSVNRIDLIDVACEEYSQEVLGFF</sequence>
<comment type="caution">
    <text evidence="1">The sequence shown here is derived from an EMBL/GenBank/DDBJ whole genome shotgun (WGS) entry which is preliminary data.</text>
</comment>
<keyword evidence="1" id="KW-0808">Transferase</keyword>
<feature type="non-terminal residue" evidence="1">
    <location>
        <position position="142"/>
    </location>
</feature>
<reference evidence="1" key="1">
    <citation type="journal article" date="2019" name="Sci. Rep.">
        <title>Draft genome of Tanacetum cinerariifolium, the natural source of mosquito coil.</title>
        <authorList>
            <person name="Yamashiro T."/>
            <person name="Shiraishi A."/>
            <person name="Satake H."/>
            <person name="Nakayama K."/>
        </authorList>
    </citation>
    <scope>NUCLEOTIDE SEQUENCE</scope>
</reference>
<organism evidence="1">
    <name type="scientific">Tanacetum cinerariifolium</name>
    <name type="common">Dalmatian daisy</name>
    <name type="synonym">Chrysanthemum cinerariifolium</name>
    <dbReference type="NCBI Taxonomy" id="118510"/>
    <lineage>
        <taxon>Eukaryota</taxon>
        <taxon>Viridiplantae</taxon>
        <taxon>Streptophyta</taxon>
        <taxon>Embryophyta</taxon>
        <taxon>Tracheophyta</taxon>
        <taxon>Spermatophyta</taxon>
        <taxon>Magnoliopsida</taxon>
        <taxon>eudicotyledons</taxon>
        <taxon>Gunneridae</taxon>
        <taxon>Pentapetalae</taxon>
        <taxon>asterids</taxon>
        <taxon>campanulids</taxon>
        <taxon>Asterales</taxon>
        <taxon>Asteraceae</taxon>
        <taxon>Asteroideae</taxon>
        <taxon>Anthemideae</taxon>
        <taxon>Anthemidinae</taxon>
        <taxon>Tanacetum</taxon>
    </lineage>
</organism>
<keyword evidence="1" id="KW-0548">Nucleotidyltransferase</keyword>
<dbReference type="AlphaFoldDB" id="A0A699TDV2"/>
<accession>A0A699TDV2</accession>
<name>A0A699TDV2_TANCI</name>
<dbReference type="GO" id="GO:0003964">
    <property type="term" value="F:RNA-directed DNA polymerase activity"/>
    <property type="evidence" value="ECO:0007669"/>
    <property type="project" value="UniProtKB-KW"/>
</dbReference>
<proteinExistence type="predicted"/>
<evidence type="ECO:0000313" key="1">
    <source>
        <dbReference type="EMBL" id="GFD08297.1"/>
    </source>
</evidence>
<feature type="non-terminal residue" evidence="1">
    <location>
        <position position="1"/>
    </location>
</feature>
<dbReference type="EMBL" id="BKCJ011237508">
    <property type="protein sequence ID" value="GFD08297.1"/>
    <property type="molecule type" value="Genomic_DNA"/>
</dbReference>
<protein>
    <submittedName>
        <fullName evidence="1">Reverse transcriptase domain-containing protein</fullName>
    </submittedName>
</protein>